<keyword evidence="10" id="KW-0998">Cell outer membrane</keyword>
<keyword evidence="7" id="KW-0406">Ion transport</keyword>
<dbReference type="InterPro" id="IPR050298">
    <property type="entry name" value="Gram-neg_bact_OMP"/>
</dbReference>
<evidence type="ECO:0000256" key="6">
    <source>
        <dbReference type="ARBA" id="ARBA00022729"/>
    </source>
</evidence>
<evidence type="ECO:0000256" key="10">
    <source>
        <dbReference type="ARBA" id="ARBA00023237"/>
    </source>
</evidence>
<accession>A0ABX6N4V2</accession>
<proteinExistence type="predicted"/>
<keyword evidence="14" id="KW-1185">Reference proteome</keyword>
<dbReference type="PRINTS" id="PR00182">
    <property type="entry name" value="ECOLNEIPORIN"/>
</dbReference>
<reference evidence="13 14" key="1">
    <citation type="submission" date="2020-05" db="EMBL/GenBank/DDBJ databases">
        <title>Compete genome of Limnobacter sp. SAORIC-580.</title>
        <authorList>
            <person name="Song J."/>
            <person name="Cho J.-C."/>
        </authorList>
    </citation>
    <scope>NUCLEOTIDE SEQUENCE [LARGE SCALE GENOMIC DNA]</scope>
    <source>
        <strain evidence="13 14">SAORIC-580</strain>
    </source>
</reference>
<evidence type="ECO:0000313" key="13">
    <source>
        <dbReference type="EMBL" id="QJR28682.1"/>
    </source>
</evidence>
<gene>
    <name evidence="13" type="ORF">HKT17_02635</name>
</gene>
<evidence type="ECO:0000256" key="7">
    <source>
        <dbReference type="ARBA" id="ARBA00023065"/>
    </source>
</evidence>
<dbReference type="SUPFAM" id="SSF56935">
    <property type="entry name" value="Porins"/>
    <property type="match status" value="1"/>
</dbReference>
<evidence type="ECO:0000256" key="5">
    <source>
        <dbReference type="ARBA" id="ARBA00022692"/>
    </source>
</evidence>
<dbReference type="PRINTS" id="PR00184">
    <property type="entry name" value="NEISSPPORIN"/>
</dbReference>
<protein>
    <submittedName>
        <fullName evidence="13">Porin</fullName>
    </submittedName>
</protein>
<keyword evidence="5" id="KW-0812">Transmembrane</keyword>
<dbReference type="InterPro" id="IPR023614">
    <property type="entry name" value="Porin_dom_sf"/>
</dbReference>
<sequence>MNKKLVAAALGLAFAAPVFADSSNVTLYGRVHQALDHQSTSSNAGDTGGNFALEDVSSRFGIKGQEDLGGGLSLVFGYEFSVAADSNSGVGGRHSYVGMKGAWGTFVAGKQDGGNESVAPLYSQASLTGGVSNQGGPLTTIGGGGSTFSNTIAIQRVQRTDNSFGYKTNIAGVAIEARHALTAGDNLNALSATAVGNNNNANNTPIKENGTRQTEVAATYKVGALTIGGGFNLFDQQGVDPTVAAQPERTVQGIAAYNFGSFSLAGLVAQTSLYGTNAANGEDSNTEYLLSATVPLSANSGLFGSYSDSERNNLVAPTELSQAQIAYYYDFSKRTRTYVGFNRLTNEVVATGAETDTDNFTIGLRHNF</sequence>
<dbReference type="Pfam" id="PF13609">
    <property type="entry name" value="Porin_4"/>
    <property type="match status" value="1"/>
</dbReference>
<feature type="signal peptide" evidence="11">
    <location>
        <begin position="1"/>
        <end position="20"/>
    </location>
</feature>
<dbReference type="InterPro" id="IPR001702">
    <property type="entry name" value="Porin_Gram-ve"/>
</dbReference>
<evidence type="ECO:0000256" key="11">
    <source>
        <dbReference type="SAM" id="SignalP"/>
    </source>
</evidence>
<feature type="chain" id="PRO_5045423106" evidence="11">
    <location>
        <begin position="21"/>
        <end position="368"/>
    </location>
</feature>
<organism evidence="13 14">
    <name type="scientific">Limnobacter profundi</name>
    <dbReference type="NCBI Taxonomy" id="2732163"/>
    <lineage>
        <taxon>Bacteria</taxon>
        <taxon>Pseudomonadati</taxon>
        <taxon>Pseudomonadota</taxon>
        <taxon>Betaproteobacteria</taxon>
        <taxon>Burkholderiales</taxon>
        <taxon>Burkholderiaceae</taxon>
        <taxon>Limnobacter</taxon>
    </lineage>
</organism>
<comment type="subunit">
    <text evidence="2">Homotrimer.</text>
</comment>
<evidence type="ECO:0000256" key="3">
    <source>
        <dbReference type="ARBA" id="ARBA00022448"/>
    </source>
</evidence>
<evidence type="ECO:0000313" key="14">
    <source>
        <dbReference type="Proteomes" id="UP000501130"/>
    </source>
</evidence>
<feature type="domain" description="Porin" evidence="12">
    <location>
        <begin position="7"/>
        <end position="347"/>
    </location>
</feature>
<evidence type="ECO:0000256" key="1">
    <source>
        <dbReference type="ARBA" id="ARBA00004571"/>
    </source>
</evidence>
<name>A0ABX6N4V2_9BURK</name>
<dbReference type="InterPro" id="IPR033900">
    <property type="entry name" value="Gram_neg_porin_domain"/>
</dbReference>
<keyword evidence="4" id="KW-1134">Transmembrane beta strand</keyword>
<keyword evidence="3" id="KW-0813">Transport</keyword>
<dbReference type="Gene3D" id="2.40.160.10">
    <property type="entry name" value="Porin"/>
    <property type="match status" value="1"/>
</dbReference>
<evidence type="ECO:0000256" key="9">
    <source>
        <dbReference type="ARBA" id="ARBA00023136"/>
    </source>
</evidence>
<dbReference type="Proteomes" id="UP000501130">
    <property type="component" value="Chromosome"/>
</dbReference>
<comment type="subcellular location">
    <subcellularLocation>
        <location evidence="1">Cell outer membrane</location>
        <topology evidence="1">Multi-pass membrane protein</topology>
    </subcellularLocation>
</comment>
<evidence type="ECO:0000256" key="2">
    <source>
        <dbReference type="ARBA" id="ARBA00011233"/>
    </source>
</evidence>
<keyword evidence="8" id="KW-0626">Porin</keyword>
<dbReference type="RefSeq" id="WP_171097614.1">
    <property type="nucleotide sequence ID" value="NZ_CP053084.1"/>
</dbReference>
<evidence type="ECO:0000259" key="12">
    <source>
        <dbReference type="Pfam" id="PF13609"/>
    </source>
</evidence>
<evidence type="ECO:0000256" key="8">
    <source>
        <dbReference type="ARBA" id="ARBA00023114"/>
    </source>
</evidence>
<keyword evidence="6 11" id="KW-0732">Signal</keyword>
<dbReference type="InterPro" id="IPR002299">
    <property type="entry name" value="Porin_Neis"/>
</dbReference>
<dbReference type="CDD" id="cd00342">
    <property type="entry name" value="gram_neg_porins"/>
    <property type="match status" value="1"/>
</dbReference>
<dbReference type="EMBL" id="CP053084">
    <property type="protein sequence ID" value="QJR28682.1"/>
    <property type="molecule type" value="Genomic_DNA"/>
</dbReference>
<evidence type="ECO:0000256" key="4">
    <source>
        <dbReference type="ARBA" id="ARBA00022452"/>
    </source>
</evidence>
<keyword evidence="9" id="KW-0472">Membrane</keyword>
<dbReference type="PANTHER" id="PTHR34501:SF9">
    <property type="entry name" value="MAJOR OUTER MEMBRANE PROTEIN P.IA"/>
    <property type="match status" value="1"/>
</dbReference>
<dbReference type="PANTHER" id="PTHR34501">
    <property type="entry name" value="PROTEIN YDDL-RELATED"/>
    <property type="match status" value="1"/>
</dbReference>